<dbReference type="InterPro" id="IPR020859">
    <property type="entry name" value="ROC"/>
</dbReference>
<reference evidence="11" key="1">
    <citation type="journal article" date="2021" name="Genome Biol. Evol.">
        <title>A High-Quality Reference Genome for a Parasitic Bivalve with Doubly Uniparental Inheritance (Bivalvia: Unionida).</title>
        <authorList>
            <person name="Smith C.H."/>
        </authorList>
    </citation>
    <scope>NUCLEOTIDE SEQUENCE</scope>
    <source>
        <strain evidence="11">CHS0354</strain>
    </source>
</reference>
<keyword evidence="6" id="KW-0067">ATP-binding</keyword>
<dbReference type="EMBL" id="JAEAOA010000858">
    <property type="protein sequence ID" value="KAK3611907.1"/>
    <property type="molecule type" value="Genomic_DNA"/>
</dbReference>
<evidence type="ECO:0000313" key="11">
    <source>
        <dbReference type="EMBL" id="KAK3611907.1"/>
    </source>
</evidence>
<dbReference type="PANTHER" id="PTHR12449">
    <property type="entry name" value="DEATH DOMAIN-CONTAINING PROTEIN"/>
    <property type="match status" value="1"/>
</dbReference>
<dbReference type="Pfam" id="PF16095">
    <property type="entry name" value="COR-A"/>
    <property type="match status" value="1"/>
</dbReference>
<evidence type="ECO:0000256" key="8">
    <source>
        <dbReference type="ARBA" id="ARBA00048679"/>
    </source>
</evidence>
<feature type="domain" description="Roc" evidence="10">
    <location>
        <begin position="16"/>
        <end position="376"/>
    </location>
</feature>
<dbReference type="PANTHER" id="PTHR12449:SF18">
    <property type="entry name" value="DEATH DOMAIN-CONTAINING PROTEIN"/>
    <property type="match status" value="1"/>
</dbReference>
<dbReference type="InterPro" id="IPR041249">
    <property type="entry name" value="HEPN_DZIP3"/>
</dbReference>
<dbReference type="SUPFAM" id="SSF52540">
    <property type="entry name" value="P-loop containing nucleoside triphosphate hydrolases"/>
    <property type="match status" value="1"/>
</dbReference>
<keyword evidence="3" id="KW-0677">Repeat</keyword>
<evidence type="ECO:0000256" key="2">
    <source>
        <dbReference type="ARBA" id="ARBA00022679"/>
    </source>
</evidence>
<comment type="catalytic activity">
    <reaction evidence="7">
        <text>L-threonyl-[protein] + ATP = O-phospho-L-threonyl-[protein] + ADP + H(+)</text>
        <dbReference type="Rhea" id="RHEA:46608"/>
        <dbReference type="Rhea" id="RHEA-COMP:11060"/>
        <dbReference type="Rhea" id="RHEA-COMP:11605"/>
        <dbReference type="ChEBI" id="CHEBI:15378"/>
        <dbReference type="ChEBI" id="CHEBI:30013"/>
        <dbReference type="ChEBI" id="CHEBI:30616"/>
        <dbReference type="ChEBI" id="CHEBI:61977"/>
        <dbReference type="ChEBI" id="CHEBI:456216"/>
        <dbReference type="EC" id="2.7.11.1"/>
    </reaction>
</comment>
<keyword evidence="5" id="KW-0418">Kinase</keyword>
<evidence type="ECO:0000256" key="9">
    <source>
        <dbReference type="SAM" id="MobiDB-lite"/>
    </source>
</evidence>
<protein>
    <recommendedName>
        <fullName evidence="1">non-specific serine/threonine protein kinase</fullName>
        <ecNumber evidence="1">2.7.11.1</ecNumber>
    </recommendedName>
</protein>
<dbReference type="EC" id="2.7.11.1" evidence="1"/>
<dbReference type="InterPro" id="IPR032171">
    <property type="entry name" value="COR-A"/>
</dbReference>
<evidence type="ECO:0000256" key="4">
    <source>
        <dbReference type="ARBA" id="ARBA00022741"/>
    </source>
</evidence>
<dbReference type="AlphaFoldDB" id="A0AAE0TKB0"/>
<dbReference type="Pfam" id="PF18738">
    <property type="entry name" value="HEPN_DZIP3"/>
    <property type="match status" value="1"/>
</dbReference>
<comment type="caution">
    <text evidence="11">The sequence shown here is derived from an EMBL/GenBank/DDBJ whole genome shotgun (WGS) entry which is preliminary data.</text>
</comment>
<reference evidence="11" key="2">
    <citation type="journal article" date="2021" name="Genome Biol. Evol.">
        <title>Developing a high-quality reference genome for a parasitic bivalve with doubly uniparental inheritance (Bivalvia: Unionida).</title>
        <authorList>
            <person name="Smith C.H."/>
        </authorList>
    </citation>
    <scope>NUCLEOTIDE SEQUENCE</scope>
    <source>
        <strain evidence="11">CHS0354</strain>
        <tissue evidence="11">Mantle</tissue>
    </source>
</reference>
<dbReference type="Gene3D" id="3.30.70.1390">
    <property type="entry name" value="ROC domain from the Parkinson's disease-associated leucine-rich repeat kinase 2"/>
    <property type="match status" value="1"/>
</dbReference>
<dbReference type="PROSITE" id="PS51424">
    <property type="entry name" value="ROC"/>
    <property type="match status" value="1"/>
</dbReference>
<reference evidence="11" key="3">
    <citation type="submission" date="2023-05" db="EMBL/GenBank/DDBJ databases">
        <authorList>
            <person name="Smith C.H."/>
        </authorList>
    </citation>
    <scope>NUCLEOTIDE SEQUENCE</scope>
    <source>
        <strain evidence="11">CHS0354</strain>
        <tissue evidence="11">Mantle</tissue>
    </source>
</reference>
<evidence type="ECO:0000259" key="10">
    <source>
        <dbReference type="PROSITE" id="PS51424"/>
    </source>
</evidence>
<dbReference type="CDD" id="cd00882">
    <property type="entry name" value="Ras_like_GTPase"/>
    <property type="match status" value="1"/>
</dbReference>
<evidence type="ECO:0000313" key="12">
    <source>
        <dbReference type="Proteomes" id="UP001195483"/>
    </source>
</evidence>
<keyword evidence="2" id="KW-0808">Transferase</keyword>
<evidence type="ECO:0000256" key="7">
    <source>
        <dbReference type="ARBA" id="ARBA00047899"/>
    </source>
</evidence>
<dbReference type="Gene3D" id="1.10.10.10">
    <property type="entry name" value="Winged helix-like DNA-binding domain superfamily/Winged helix DNA-binding domain"/>
    <property type="match status" value="1"/>
</dbReference>
<keyword evidence="4" id="KW-0547">Nucleotide-binding</keyword>
<dbReference type="InterPro" id="IPR036388">
    <property type="entry name" value="WH-like_DNA-bd_sf"/>
</dbReference>
<evidence type="ECO:0000256" key="5">
    <source>
        <dbReference type="ARBA" id="ARBA00022777"/>
    </source>
</evidence>
<evidence type="ECO:0000256" key="1">
    <source>
        <dbReference type="ARBA" id="ARBA00012513"/>
    </source>
</evidence>
<dbReference type="GO" id="GO:0005524">
    <property type="term" value="F:ATP binding"/>
    <property type="evidence" value="ECO:0007669"/>
    <property type="project" value="UniProtKB-KW"/>
</dbReference>
<sequence length="899" mass="103684">MDDNAIRLFEEALKDGKETMHNIRIMVVGQQGVGKTTLIKRLLGEEVNISERHITEGIDVYVNCCYASLSTHKWTRQRKVSEQDYKLHRLVKVLNENYQIVDGVADPEEDANSQQRDSPNCNLMCNFHNYYQNIDVPYFNSPQQYPDQNFSSTSNQQRECPSIVVESERNTMPGSELRENNASESDNSNQLRKMLKMLQQNPEKGKQDISKYAYLTIWDFAGQYAFYTTHQMFLTRRAIYLLVSDASGMASDIVEDECYFDSEGLKKCKVHDLVEIWLNYIHSCAPPNNVNVIYANALSDQVVPPPVILVGTHIDLIPQFCNREDGLKYLEQIRSYLRGKPTIAHLVDKDFAIDNTVDDIELEELKRKIVEVASQQPYWGEQIPTRWFLLEQQLMSLRDAGMKVISHSYVERLNQQGTVQIKEPEELDLFLRYLHETGAIIYFSTEVLRDNVVLDPKWLIDVLKSLINAQPDIPNNPADYGTESKSPAHSDRITIWSDFKQKGILTLELVDCIWTKEKHPELHEHRDHMLMIMEQLNIIAKPRAFSEIGEKLENYYLTPCLLRQESPIDVISPVQDPRMVSTPEMRCIFKEKFLPPPIFHRLLAACVARWPVAKKKDTSDYLIFCGCCVFDIDLFHRLTLRCRKHIVFARITRMAIDNVRSPDAKLCSRVRRFITLNLSKITSYLGQNLQYDLSVRCPPFQMWHGDEGHDPDAPITPEHMNHARLCVALATVCGNAMREVLRIQIPSQHTDIYQAILANKTLLTRRHKRSILNPDQIQLVFPDPHGQTTGTVDQFDLSLLYTLIRNISTVSAPVTGWGWDPQDQPRDRSLGANVERIRSYRNHISGHSPDGRMSQPDLEDYWNKFEAVIHDIEAVLGGHMYSYELKKQKSQVISIYEAC</sequence>
<evidence type="ECO:0000256" key="3">
    <source>
        <dbReference type="ARBA" id="ARBA00022737"/>
    </source>
</evidence>
<accession>A0AAE0TKB0</accession>
<feature type="region of interest" description="Disordered" evidence="9">
    <location>
        <begin position="167"/>
        <end position="186"/>
    </location>
</feature>
<dbReference type="GO" id="GO:0016301">
    <property type="term" value="F:kinase activity"/>
    <property type="evidence" value="ECO:0007669"/>
    <property type="project" value="UniProtKB-KW"/>
</dbReference>
<keyword evidence="12" id="KW-1185">Reference proteome</keyword>
<gene>
    <name evidence="11" type="ORF">CHS0354_013971</name>
</gene>
<proteinExistence type="predicted"/>
<dbReference type="InterPro" id="IPR039788">
    <property type="entry name" value="NOL4/NOL4L"/>
</dbReference>
<dbReference type="Proteomes" id="UP001195483">
    <property type="component" value="Unassembled WGS sequence"/>
</dbReference>
<dbReference type="Pfam" id="PF08477">
    <property type="entry name" value="Roc"/>
    <property type="match status" value="1"/>
</dbReference>
<evidence type="ECO:0000256" key="6">
    <source>
        <dbReference type="ARBA" id="ARBA00022840"/>
    </source>
</evidence>
<comment type="catalytic activity">
    <reaction evidence="8">
        <text>L-seryl-[protein] + ATP = O-phospho-L-seryl-[protein] + ADP + H(+)</text>
        <dbReference type="Rhea" id="RHEA:17989"/>
        <dbReference type="Rhea" id="RHEA-COMP:9863"/>
        <dbReference type="Rhea" id="RHEA-COMP:11604"/>
        <dbReference type="ChEBI" id="CHEBI:15378"/>
        <dbReference type="ChEBI" id="CHEBI:29999"/>
        <dbReference type="ChEBI" id="CHEBI:30616"/>
        <dbReference type="ChEBI" id="CHEBI:83421"/>
        <dbReference type="ChEBI" id="CHEBI:456216"/>
        <dbReference type="EC" id="2.7.11.1"/>
    </reaction>
</comment>
<name>A0AAE0TKB0_9BIVA</name>
<organism evidence="11 12">
    <name type="scientific">Potamilus streckersoni</name>
    <dbReference type="NCBI Taxonomy" id="2493646"/>
    <lineage>
        <taxon>Eukaryota</taxon>
        <taxon>Metazoa</taxon>
        <taxon>Spiralia</taxon>
        <taxon>Lophotrochozoa</taxon>
        <taxon>Mollusca</taxon>
        <taxon>Bivalvia</taxon>
        <taxon>Autobranchia</taxon>
        <taxon>Heteroconchia</taxon>
        <taxon>Palaeoheterodonta</taxon>
        <taxon>Unionida</taxon>
        <taxon>Unionoidea</taxon>
        <taxon>Unionidae</taxon>
        <taxon>Ambleminae</taxon>
        <taxon>Lampsilini</taxon>
        <taxon>Potamilus</taxon>
    </lineage>
</organism>
<dbReference type="InterPro" id="IPR027417">
    <property type="entry name" value="P-loop_NTPase"/>
</dbReference>
<dbReference type="Gene3D" id="3.40.50.300">
    <property type="entry name" value="P-loop containing nucleotide triphosphate hydrolases"/>
    <property type="match status" value="2"/>
</dbReference>